<keyword evidence="5" id="KW-0418">Kinase</keyword>
<keyword evidence="3 6" id="KW-0597">Phosphoprotein</keyword>
<keyword evidence="12" id="KW-0067">ATP-binding</keyword>
<keyword evidence="12" id="KW-0547">Nucleotide-binding</keyword>
<feature type="domain" description="PAC" evidence="11">
    <location>
        <begin position="977"/>
        <end position="1029"/>
    </location>
</feature>
<dbReference type="InterPro" id="IPR003594">
    <property type="entry name" value="HATPase_dom"/>
</dbReference>
<dbReference type="InterPro" id="IPR003018">
    <property type="entry name" value="GAF"/>
</dbReference>
<evidence type="ECO:0000259" key="11">
    <source>
        <dbReference type="PROSITE" id="PS50113"/>
    </source>
</evidence>
<dbReference type="PROSITE" id="PS50109">
    <property type="entry name" value="HIS_KIN"/>
    <property type="match status" value="2"/>
</dbReference>
<dbReference type="SUPFAM" id="SSF55874">
    <property type="entry name" value="ATPase domain of HSP90 chaperone/DNA topoisomerase II/histidine kinase"/>
    <property type="match status" value="2"/>
</dbReference>
<gene>
    <name evidence="12" type="ORF">LZC95_04825</name>
</gene>
<organism evidence="12 13">
    <name type="scientific">Pendulispora brunnea</name>
    <dbReference type="NCBI Taxonomy" id="2905690"/>
    <lineage>
        <taxon>Bacteria</taxon>
        <taxon>Pseudomonadati</taxon>
        <taxon>Myxococcota</taxon>
        <taxon>Myxococcia</taxon>
        <taxon>Myxococcales</taxon>
        <taxon>Sorangiineae</taxon>
        <taxon>Pendulisporaceae</taxon>
        <taxon>Pendulispora</taxon>
    </lineage>
</organism>
<dbReference type="InterPro" id="IPR013655">
    <property type="entry name" value="PAS_fold_3"/>
</dbReference>
<dbReference type="PROSITE" id="PS50112">
    <property type="entry name" value="PAS"/>
    <property type="match status" value="1"/>
</dbReference>
<dbReference type="EMBL" id="CP089982">
    <property type="protein sequence ID" value="WXA96160.1"/>
    <property type="molecule type" value="Genomic_DNA"/>
</dbReference>
<evidence type="ECO:0000256" key="5">
    <source>
        <dbReference type="ARBA" id="ARBA00022777"/>
    </source>
</evidence>
<dbReference type="InterPro" id="IPR004358">
    <property type="entry name" value="Sig_transdc_His_kin-like_C"/>
</dbReference>
<evidence type="ECO:0000256" key="1">
    <source>
        <dbReference type="ARBA" id="ARBA00000085"/>
    </source>
</evidence>
<dbReference type="Gene3D" id="3.40.50.2300">
    <property type="match status" value="2"/>
</dbReference>
<dbReference type="Gene3D" id="3.30.450.40">
    <property type="match status" value="1"/>
</dbReference>
<dbReference type="Gene3D" id="3.30.565.10">
    <property type="entry name" value="Histidine kinase-like ATPase, C-terminal domain"/>
    <property type="match status" value="2"/>
</dbReference>
<feature type="domain" description="Response regulatory" evidence="9">
    <location>
        <begin position="1294"/>
        <end position="1412"/>
    </location>
</feature>
<dbReference type="InterPro" id="IPR011006">
    <property type="entry name" value="CheY-like_superfamily"/>
</dbReference>
<dbReference type="EC" id="2.7.13.3" evidence="2"/>
<dbReference type="PROSITE" id="PS50113">
    <property type="entry name" value="PAC"/>
    <property type="match status" value="1"/>
</dbReference>
<dbReference type="CDD" id="cd00082">
    <property type="entry name" value="HisKA"/>
    <property type="match status" value="2"/>
</dbReference>
<feature type="domain" description="PAS" evidence="10">
    <location>
        <begin position="904"/>
        <end position="974"/>
    </location>
</feature>
<dbReference type="SMART" id="SM00086">
    <property type="entry name" value="PAC"/>
    <property type="match status" value="1"/>
</dbReference>
<name>A0ABZ2KF12_9BACT</name>
<dbReference type="SMART" id="SM00448">
    <property type="entry name" value="REC"/>
    <property type="match status" value="2"/>
</dbReference>
<evidence type="ECO:0000256" key="7">
    <source>
        <dbReference type="SAM" id="MobiDB-lite"/>
    </source>
</evidence>
<keyword evidence="13" id="KW-1185">Reference proteome</keyword>
<dbReference type="Pfam" id="PF08447">
    <property type="entry name" value="PAS_3"/>
    <property type="match status" value="1"/>
</dbReference>
<dbReference type="CDD" id="cd00130">
    <property type="entry name" value="PAS"/>
    <property type="match status" value="1"/>
</dbReference>
<feature type="region of interest" description="Disordered" evidence="7">
    <location>
        <begin position="1"/>
        <end position="21"/>
    </location>
</feature>
<sequence length="1426" mass="157378">MTQEGQSAESSNGSPLPPEASSLFAHGGETGALLSAIDWTSTPLGAVSGWSQALRTMVGLLVRNRFPLLLWWGPKFIQIYNDAYKPIPGAKHPRALAQPAAECWVEIWDIIGPMIEAPFRGEPATTSDDLCLFFNRKGFVEEAHYKVAYSPVPDESVPSGIGGVLATVAEITEEVYARRQLATLRDLATQSSFAKTAEEACEMAARTMEANDKDIPCAFFYLLQPDGKTAKLVSSAGSTFALDEEAHGWPLGRVLRERSGAVVDLGSFELPCGAWEQAPRQAVILPLTAPDQPRSYGALVMAASPHRELNEQYQTFFKLAAEHVTSAIRNARAYQHERERAEKLAEIDRAKTRFFSNISHEFRTPLTLMFAPIEDMRTDQRHQTEEGRERIDLLHRNALRLLKLVNTLLDFSRIEAGRIEASYEPTDLSALTVELASNFRSALERAGLELGIDCPPLPEAIYVDHGMWEKIVLNLLSNAFKFTFAGTIRVQVRAVSGAAELEVSDTGIGIAEDELPRLFERFHRIEGARSRSYEGSGIGLALVQELVQLHGGQIEVRSQLGKGTTFCIRLPFGAAHLPKDRLRAARTLQSTAVTAGAYVEEALRWVSSPSAEPSAFTTGRERPATDGPLERILVADDNTDMRDYLVRLLRERWDVVSVGDGQAALEAIRQNPPDLVLSDVMMPGLDGFALLRALRNDVSTRALPVVLLSARAGEEATSEGLKAGADDYLIKPFTARELFARITTRLAAVRAARASKEQRTNLYRAFMQAPFPVAIFHGPNHVVELANEACLNIWGKTTDILGLPFVEGLPEISNQPFPSLLDGVYRTGIAYHGQAEVAWLPTGPGGQLRDVYFTYVYAPLLDARGSVEGIMVCAFNVTEQVYARQQAEALSAELQTSAEALHQTEKQFHTLADTMPLLAWYADPDGRIPWYNRRWFEYTGMKAEEPERWSWESVHEPQDLPRVVAKWKAALESGEPWEDEFRLRRHDGQYRWFLSRAIPLRDARGRIVRWFGTNVDVDDQKQLREQAEIANRLKDEFLATMSHELRTPLNAILGWSGLLLGGEQDATTLERALMTIERNAKTQARLIEDILDVSRIISGKMRLDMRRVDVKAIVDAARDVVQPAAEAKGVTLKVEVKAERNVALLGDADRLQQVLWNLLINAVKFTPSGGKVSLRVERVANAMRFVVHDTGAGIPAAHLPFIFERFRQVDSSMARKYGGLGLGLAITRHIAELHGGSVSVESQGEGNGSTFIVSLPIRAIYEAELEARAAIPTASSARSSSPPERNSTLLVGVDVLVVDDDEDSRVIVQQALRRAGASVITADSARSAMNLLLERRVDVVVSDIGMPEEDGFAFIQRVRSLPPNQGGNVPAIALTAYARSEDAARALRVGYQRHLAKPAEVDALVRMVATLVNPLSPSTNGRHDVK</sequence>
<dbReference type="InterPro" id="IPR036890">
    <property type="entry name" value="HATPase_C_sf"/>
</dbReference>
<evidence type="ECO:0000313" key="13">
    <source>
        <dbReference type="Proteomes" id="UP001379533"/>
    </source>
</evidence>
<dbReference type="SUPFAM" id="SSF55781">
    <property type="entry name" value="GAF domain-like"/>
    <property type="match status" value="1"/>
</dbReference>
<dbReference type="GO" id="GO:0005524">
    <property type="term" value="F:ATP binding"/>
    <property type="evidence" value="ECO:0007669"/>
    <property type="project" value="UniProtKB-KW"/>
</dbReference>
<dbReference type="SUPFAM" id="SSF55785">
    <property type="entry name" value="PYP-like sensor domain (PAS domain)"/>
    <property type="match status" value="2"/>
</dbReference>
<dbReference type="CDD" id="cd17574">
    <property type="entry name" value="REC_OmpR"/>
    <property type="match status" value="1"/>
</dbReference>
<dbReference type="SMART" id="SM00387">
    <property type="entry name" value="HATPase_c"/>
    <property type="match status" value="2"/>
</dbReference>
<evidence type="ECO:0000256" key="4">
    <source>
        <dbReference type="ARBA" id="ARBA00022679"/>
    </source>
</evidence>
<proteinExistence type="predicted"/>
<dbReference type="SMART" id="SM00091">
    <property type="entry name" value="PAS"/>
    <property type="match status" value="2"/>
</dbReference>
<dbReference type="Proteomes" id="UP001379533">
    <property type="component" value="Chromosome"/>
</dbReference>
<dbReference type="InterPro" id="IPR001610">
    <property type="entry name" value="PAC"/>
</dbReference>
<dbReference type="CDD" id="cd16922">
    <property type="entry name" value="HATPase_EvgS-ArcB-TorS-like"/>
    <property type="match status" value="2"/>
</dbReference>
<dbReference type="PANTHER" id="PTHR43547:SF2">
    <property type="entry name" value="HYBRID SIGNAL TRANSDUCTION HISTIDINE KINASE C"/>
    <property type="match status" value="1"/>
</dbReference>
<keyword evidence="4" id="KW-0808">Transferase</keyword>
<dbReference type="Pfam" id="PF02518">
    <property type="entry name" value="HATPase_c"/>
    <property type="match status" value="2"/>
</dbReference>
<evidence type="ECO:0000313" key="12">
    <source>
        <dbReference type="EMBL" id="WXA96160.1"/>
    </source>
</evidence>
<feature type="modified residue" description="4-aspartylphosphate" evidence="6">
    <location>
        <position position="1343"/>
    </location>
</feature>
<dbReference type="PANTHER" id="PTHR43547">
    <property type="entry name" value="TWO-COMPONENT HISTIDINE KINASE"/>
    <property type="match status" value="1"/>
</dbReference>
<dbReference type="InterPro" id="IPR003661">
    <property type="entry name" value="HisK_dim/P_dom"/>
</dbReference>
<dbReference type="Gene3D" id="3.30.450.20">
    <property type="entry name" value="PAS domain"/>
    <property type="match status" value="3"/>
</dbReference>
<evidence type="ECO:0000256" key="6">
    <source>
        <dbReference type="PROSITE-ProRule" id="PRU00169"/>
    </source>
</evidence>
<evidence type="ECO:0000259" key="9">
    <source>
        <dbReference type="PROSITE" id="PS50110"/>
    </source>
</evidence>
<evidence type="ECO:0000259" key="8">
    <source>
        <dbReference type="PROSITE" id="PS50109"/>
    </source>
</evidence>
<dbReference type="InterPro" id="IPR005467">
    <property type="entry name" value="His_kinase_dom"/>
</dbReference>
<evidence type="ECO:0000256" key="3">
    <source>
        <dbReference type="ARBA" id="ARBA00022553"/>
    </source>
</evidence>
<evidence type="ECO:0000259" key="10">
    <source>
        <dbReference type="PROSITE" id="PS50112"/>
    </source>
</evidence>
<feature type="domain" description="Histidine kinase" evidence="8">
    <location>
        <begin position="1040"/>
        <end position="1259"/>
    </location>
</feature>
<dbReference type="InterPro" id="IPR000700">
    <property type="entry name" value="PAS-assoc_C"/>
</dbReference>
<dbReference type="SUPFAM" id="SSF47384">
    <property type="entry name" value="Homodimeric domain of signal transducing histidine kinase"/>
    <property type="match status" value="2"/>
</dbReference>
<dbReference type="PRINTS" id="PR00344">
    <property type="entry name" value="BCTRLSENSOR"/>
</dbReference>
<dbReference type="Gene3D" id="1.10.287.130">
    <property type="match status" value="2"/>
</dbReference>
<dbReference type="InterPro" id="IPR029016">
    <property type="entry name" value="GAF-like_dom_sf"/>
</dbReference>
<dbReference type="SMART" id="SM00388">
    <property type="entry name" value="HisKA"/>
    <property type="match status" value="2"/>
</dbReference>
<comment type="catalytic activity">
    <reaction evidence="1">
        <text>ATP + protein L-histidine = ADP + protein N-phospho-L-histidine.</text>
        <dbReference type="EC" id="2.7.13.3"/>
    </reaction>
</comment>
<dbReference type="Pfam" id="PF00512">
    <property type="entry name" value="HisKA"/>
    <property type="match status" value="2"/>
</dbReference>
<feature type="compositionally biased region" description="Polar residues" evidence="7">
    <location>
        <begin position="1"/>
        <end position="14"/>
    </location>
</feature>
<dbReference type="InterPro" id="IPR036097">
    <property type="entry name" value="HisK_dim/P_sf"/>
</dbReference>
<evidence type="ECO:0000256" key="2">
    <source>
        <dbReference type="ARBA" id="ARBA00012438"/>
    </source>
</evidence>
<dbReference type="InterPro" id="IPR035965">
    <property type="entry name" value="PAS-like_dom_sf"/>
</dbReference>
<protein>
    <recommendedName>
        <fullName evidence="2">histidine kinase</fullName>
        <ecNumber evidence="2">2.7.13.3</ecNumber>
    </recommendedName>
</protein>
<dbReference type="NCBIfam" id="TIGR00229">
    <property type="entry name" value="sensory_box"/>
    <property type="match status" value="1"/>
</dbReference>
<accession>A0ABZ2KF12</accession>
<dbReference type="InterPro" id="IPR001789">
    <property type="entry name" value="Sig_transdc_resp-reg_receiver"/>
</dbReference>
<reference evidence="12 13" key="1">
    <citation type="submission" date="2021-12" db="EMBL/GenBank/DDBJ databases">
        <title>Discovery of the Pendulisporaceae a myxobacterial family with distinct sporulation behavior and unique specialized metabolism.</title>
        <authorList>
            <person name="Garcia R."/>
            <person name="Popoff A."/>
            <person name="Bader C.D."/>
            <person name="Loehr J."/>
            <person name="Walesch S."/>
            <person name="Walt C."/>
            <person name="Boldt J."/>
            <person name="Bunk B."/>
            <person name="Haeckl F.J.F.P.J."/>
            <person name="Gunesch A.P."/>
            <person name="Birkelbach J."/>
            <person name="Nuebel U."/>
            <person name="Pietschmann T."/>
            <person name="Bach T."/>
            <person name="Mueller R."/>
        </authorList>
    </citation>
    <scope>NUCLEOTIDE SEQUENCE [LARGE SCALE GENOMIC DNA]</scope>
    <source>
        <strain evidence="12 13">MSr12523</strain>
    </source>
</reference>
<feature type="domain" description="Response regulatory" evidence="9">
    <location>
        <begin position="631"/>
        <end position="746"/>
    </location>
</feature>
<feature type="domain" description="Histidine kinase" evidence="8">
    <location>
        <begin position="357"/>
        <end position="574"/>
    </location>
</feature>
<dbReference type="PROSITE" id="PS50110">
    <property type="entry name" value="RESPONSE_REGULATORY"/>
    <property type="match status" value="2"/>
</dbReference>
<dbReference type="InterPro" id="IPR000014">
    <property type="entry name" value="PAS"/>
</dbReference>
<dbReference type="RefSeq" id="WP_394846773.1">
    <property type="nucleotide sequence ID" value="NZ_CP089982.1"/>
</dbReference>
<feature type="modified residue" description="4-aspartylphosphate" evidence="6">
    <location>
        <position position="679"/>
    </location>
</feature>
<dbReference type="Pfam" id="PF00072">
    <property type="entry name" value="Response_reg"/>
    <property type="match status" value="2"/>
</dbReference>
<dbReference type="SUPFAM" id="SSF52172">
    <property type="entry name" value="CheY-like"/>
    <property type="match status" value="2"/>
</dbReference>
<dbReference type="Pfam" id="PF13185">
    <property type="entry name" value="GAF_2"/>
    <property type="match status" value="1"/>
</dbReference>